<dbReference type="Gene3D" id="2.170.130.10">
    <property type="entry name" value="TonB-dependent receptor, plug domain"/>
    <property type="match status" value="1"/>
</dbReference>
<keyword evidence="2 10" id="KW-0813">Transport</keyword>
<dbReference type="GeneID" id="82890128"/>
<evidence type="ECO:0000256" key="2">
    <source>
        <dbReference type="ARBA" id="ARBA00022448"/>
    </source>
</evidence>
<keyword evidence="8 15" id="KW-0675">Receptor</keyword>
<dbReference type="PROSITE" id="PS52016">
    <property type="entry name" value="TONB_DEPENDENT_REC_3"/>
    <property type="match status" value="1"/>
</dbReference>
<evidence type="ECO:0000256" key="5">
    <source>
        <dbReference type="ARBA" id="ARBA00022729"/>
    </source>
</evidence>
<dbReference type="Proteomes" id="UP001059295">
    <property type="component" value="Chromosome"/>
</dbReference>
<proteinExistence type="inferred from homology"/>
<organism evidence="15 16">
    <name type="scientific">Alistipes ihumii AP11</name>
    <dbReference type="NCBI Taxonomy" id="1211813"/>
    <lineage>
        <taxon>Bacteria</taxon>
        <taxon>Pseudomonadati</taxon>
        <taxon>Bacteroidota</taxon>
        <taxon>Bacteroidia</taxon>
        <taxon>Bacteroidales</taxon>
        <taxon>Rikenellaceae</taxon>
        <taxon>Alistipes</taxon>
    </lineage>
</organism>
<feature type="signal peptide" evidence="12">
    <location>
        <begin position="1"/>
        <end position="22"/>
    </location>
</feature>
<evidence type="ECO:0000256" key="12">
    <source>
        <dbReference type="SAM" id="SignalP"/>
    </source>
</evidence>
<keyword evidence="3 10" id="KW-1134">Transmembrane beta strand</keyword>
<keyword evidence="6 11" id="KW-0798">TonB box</keyword>
<dbReference type="InterPro" id="IPR037066">
    <property type="entry name" value="Plug_dom_sf"/>
</dbReference>
<dbReference type="Pfam" id="PF00593">
    <property type="entry name" value="TonB_dep_Rec_b-barrel"/>
    <property type="match status" value="1"/>
</dbReference>
<keyword evidence="9 10" id="KW-0998">Cell outer membrane</keyword>
<reference evidence="15" key="1">
    <citation type="journal article" date="2022" name="Cell">
        <title>Design, construction, and in vivo augmentation of a complex gut microbiome.</title>
        <authorList>
            <person name="Cheng A.G."/>
            <person name="Ho P.Y."/>
            <person name="Aranda-Diaz A."/>
            <person name="Jain S."/>
            <person name="Yu F.B."/>
            <person name="Meng X."/>
            <person name="Wang M."/>
            <person name="Iakiviak M."/>
            <person name="Nagashima K."/>
            <person name="Zhao A."/>
            <person name="Murugkar P."/>
            <person name="Patil A."/>
            <person name="Atabakhsh K."/>
            <person name="Weakley A."/>
            <person name="Yan J."/>
            <person name="Brumbaugh A.R."/>
            <person name="Higginbottom S."/>
            <person name="Dimas A."/>
            <person name="Shiver A.L."/>
            <person name="Deutschbauer A."/>
            <person name="Neff N."/>
            <person name="Sonnenburg J.L."/>
            <person name="Huang K.C."/>
            <person name="Fischbach M.A."/>
        </authorList>
    </citation>
    <scope>NUCLEOTIDE SEQUENCE</scope>
    <source>
        <strain evidence="15">AP11</strain>
    </source>
</reference>
<evidence type="ECO:0000256" key="8">
    <source>
        <dbReference type="ARBA" id="ARBA00023170"/>
    </source>
</evidence>
<evidence type="ECO:0000256" key="4">
    <source>
        <dbReference type="ARBA" id="ARBA00022692"/>
    </source>
</evidence>
<evidence type="ECO:0000259" key="13">
    <source>
        <dbReference type="Pfam" id="PF00593"/>
    </source>
</evidence>
<dbReference type="PANTHER" id="PTHR30069:SF29">
    <property type="entry name" value="HEMOGLOBIN AND HEMOGLOBIN-HAPTOGLOBIN-BINDING PROTEIN 1-RELATED"/>
    <property type="match status" value="1"/>
</dbReference>
<evidence type="ECO:0000256" key="6">
    <source>
        <dbReference type="ARBA" id="ARBA00023077"/>
    </source>
</evidence>
<dbReference type="InterPro" id="IPR036942">
    <property type="entry name" value="Beta-barrel_TonB_sf"/>
</dbReference>
<feature type="domain" description="TonB-dependent receptor plug" evidence="14">
    <location>
        <begin position="68"/>
        <end position="159"/>
    </location>
</feature>
<name>A0ABY5UZ57_9BACT</name>
<dbReference type="RefSeq" id="WP_147524846.1">
    <property type="nucleotide sequence ID" value="NZ_CAPH01000007.1"/>
</dbReference>
<sequence>MNRLYRTALAAALTLTTASLRAANGTVCESPEASEPLSSRTIRLKEAVVTGRRLADIGVTKMNLDSVALRQNVTNSLGDLLSQSTPVFIKSYGRGTMATASFRGTAPSHTQVTWNGMKINSPMLGMVDFSLIPSYFIDEASLYHGAGSVGVSGGGLGGAITLGTKPLGESGAGVHFIQGISSFDTYDEFLRFTYGTRKFESSTRVCYVTSDNDFEYRNYDKYEQIDGQWVYPMERNKNCSYRDFHLLQEFYYQPDERNRFGLAAWVTDSRRGIPMLTVDYKEEGQARSTQDETTLRAVASWDRRGDGLKMGAKAGYIYSYILYRYDGNPDPDSGELQQMIHSHSRINSGYGQFYAEYYPTPKWALTANASVNVHSVSSLDDPDLGGAQPEDTIRLGYDKVRAEVSLLATVKYRPHPRLGLGIDLRGESYGRNLTPLIPAGFVDYTLWPRFGVVLKASVARNYRYPSLNDLYFKPGGNDSLKTEKGYTYEGGMEFRVKEGAFDFGGEVTVYNSHIRDWIVWLPTFKGFWTPLNVKKVHSYGVELRGDLSVKLGRRWALNLNAFWAKTRSINWGDPKEWYDQSIGKQLVYVPEYSSGVTGRLSWRGYELTYRYNYYSERYTTSSNEKGSSLYLLNSYYMNDLGLGKTFRLSVGELSVKLWVYNLFDEEYVSVLSRPMPGRNFGLFIGITPRWDKKRR</sequence>
<protein>
    <submittedName>
        <fullName evidence="15">TonB-dependent receptor plug domain-containing protein</fullName>
    </submittedName>
</protein>
<dbReference type="InterPro" id="IPR012910">
    <property type="entry name" value="Plug_dom"/>
</dbReference>
<keyword evidence="4 10" id="KW-0812">Transmembrane</keyword>
<evidence type="ECO:0000313" key="15">
    <source>
        <dbReference type="EMBL" id="UWN57252.1"/>
    </source>
</evidence>
<evidence type="ECO:0000256" key="1">
    <source>
        <dbReference type="ARBA" id="ARBA00004571"/>
    </source>
</evidence>
<feature type="chain" id="PRO_5046761621" evidence="12">
    <location>
        <begin position="23"/>
        <end position="695"/>
    </location>
</feature>
<dbReference type="SUPFAM" id="SSF56935">
    <property type="entry name" value="Porins"/>
    <property type="match status" value="1"/>
</dbReference>
<evidence type="ECO:0000259" key="14">
    <source>
        <dbReference type="Pfam" id="PF07715"/>
    </source>
</evidence>
<evidence type="ECO:0000256" key="10">
    <source>
        <dbReference type="PROSITE-ProRule" id="PRU01360"/>
    </source>
</evidence>
<keyword evidence="7 10" id="KW-0472">Membrane</keyword>
<dbReference type="InterPro" id="IPR039426">
    <property type="entry name" value="TonB-dep_rcpt-like"/>
</dbReference>
<comment type="similarity">
    <text evidence="10 11">Belongs to the TonB-dependent receptor family.</text>
</comment>
<dbReference type="PANTHER" id="PTHR30069">
    <property type="entry name" value="TONB-DEPENDENT OUTER MEMBRANE RECEPTOR"/>
    <property type="match status" value="1"/>
</dbReference>
<evidence type="ECO:0000256" key="7">
    <source>
        <dbReference type="ARBA" id="ARBA00023136"/>
    </source>
</evidence>
<feature type="domain" description="TonB-dependent receptor-like beta-barrel" evidence="13">
    <location>
        <begin position="189"/>
        <end position="662"/>
    </location>
</feature>
<dbReference type="Pfam" id="PF07715">
    <property type="entry name" value="Plug"/>
    <property type="match status" value="1"/>
</dbReference>
<keyword evidence="5 12" id="KW-0732">Signal</keyword>
<dbReference type="EMBL" id="CP102294">
    <property type="protein sequence ID" value="UWN57252.1"/>
    <property type="molecule type" value="Genomic_DNA"/>
</dbReference>
<gene>
    <name evidence="15" type="ORF">NQ491_00300</name>
</gene>
<evidence type="ECO:0000256" key="3">
    <source>
        <dbReference type="ARBA" id="ARBA00022452"/>
    </source>
</evidence>
<keyword evidence="16" id="KW-1185">Reference proteome</keyword>
<dbReference type="Gene3D" id="2.40.170.20">
    <property type="entry name" value="TonB-dependent receptor, beta-barrel domain"/>
    <property type="match status" value="1"/>
</dbReference>
<evidence type="ECO:0000313" key="16">
    <source>
        <dbReference type="Proteomes" id="UP001059295"/>
    </source>
</evidence>
<evidence type="ECO:0000256" key="9">
    <source>
        <dbReference type="ARBA" id="ARBA00023237"/>
    </source>
</evidence>
<evidence type="ECO:0000256" key="11">
    <source>
        <dbReference type="RuleBase" id="RU003357"/>
    </source>
</evidence>
<dbReference type="InterPro" id="IPR000531">
    <property type="entry name" value="Beta-barrel_TonB"/>
</dbReference>
<comment type="subcellular location">
    <subcellularLocation>
        <location evidence="1 10">Cell outer membrane</location>
        <topology evidence="1 10">Multi-pass membrane protein</topology>
    </subcellularLocation>
</comment>
<accession>A0ABY5UZ57</accession>